<feature type="transmembrane region" description="Helical" evidence="2">
    <location>
        <begin position="706"/>
        <end position="726"/>
    </location>
</feature>
<evidence type="ECO:0000256" key="1">
    <source>
        <dbReference type="SAM" id="MobiDB-lite"/>
    </source>
</evidence>
<sequence>MAKWTWLLCLVFVSVTQLRGEENSEKSLGVLGDLGLDSATAPSLQSGPPSKAQTGLNHETPKPFLLSLPGLLSHSQPSADTHTDTPAPSLLDGIVKQNITQRTGSAGSQGTVGVLGGLADSSNTGTQGVGKTDRQLGPERANYIVAEDPNIWAEPGVQDSNSLTESNSEVGNGAQSWKDSKDVAKELGSLFDNSQWNEGALGVHKTGNDAVNPTPDKWQAEQRQREKDEPVEEGEPDSVEITLPPSLVSEENVEKAGEKLQSLTLSNDTDSVDTEGGTGGDWSLGNPPMLSNSDLQNLGEIIPDDFSPEEQEKLRQTISDSLGLSALGPGLAMLPHSQNVPVQSTGKPTTPQLFDSFQGSNSPAPFKEKPSLSAFQSPSSLLEEKPVPSSLQSLSSLLGVKPIPSGLQSSSSQQYSAPTSAPNGKPIHSELVSLGDAMPGLNAINSREGGLFTNGPASSQLAGAEQNTESEKDGNDPGEEEEKEDFEPGESYGMKEEKKELEGGESYGRKMLNEQDEGGEDYNDYEETKPSEDVDEGYEDDYDYEEDDREDYVGGEVNLSPEWTTPGAPVTDGDANRDAAQDLNSLADDGVAGENAERVNGNATPGDWRGDSNDYKMDDDWYYNPDNKPVSQDLKSSSHPHSSSSTTHPVARNTATTRLTTGGVNADDHSKQESVSQIVAPDFKEGVMHTQDVHTKKALQAPKGTIILYTALIVVFIAGVVLFSLWKNPFKGHNNRPTHQLPVVRTGEEGKRLLDHPFV</sequence>
<keyword evidence="2" id="KW-0472">Membrane</keyword>
<evidence type="ECO:0000313" key="4">
    <source>
        <dbReference type="EMBL" id="KAK7113184.1"/>
    </source>
</evidence>
<feature type="compositionally biased region" description="Polar residues" evidence="1">
    <location>
        <begin position="455"/>
        <end position="467"/>
    </location>
</feature>
<comment type="caution">
    <text evidence="4">The sequence shown here is derived from an EMBL/GenBank/DDBJ whole genome shotgun (WGS) entry which is preliminary data.</text>
</comment>
<feature type="compositionally biased region" description="Low complexity" evidence="1">
    <location>
        <begin position="389"/>
        <end position="420"/>
    </location>
</feature>
<feature type="compositionally biased region" description="Acidic residues" evidence="1">
    <location>
        <begin position="229"/>
        <end position="238"/>
    </location>
</feature>
<evidence type="ECO:0000313" key="5">
    <source>
        <dbReference type="Proteomes" id="UP001374579"/>
    </source>
</evidence>
<gene>
    <name evidence="4" type="ORF">V1264_012522</name>
</gene>
<feature type="region of interest" description="Disordered" evidence="1">
    <location>
        <begin position="199"/>
        <end position="303"/>
    </location>
</feature>
<dbReference type="Proteomes" id="UP001374579">
    <property type="component" value="Unassembled WGS sequence"/>
</dbReference>
<feature type="signal peptide" evidence="3">
    <location>
        <begin position="1"/>
        <end position="20"/>
    </location>
</feature>
<keyword evidence="2" id="KW-0812">Transmembrane</keyword>
<name>A0AAN9BY24_9CAEN</name>
<keyword evidence="2" id="KW-1133">Transmembrane helix</keyword>
<feature type="region of interest" description="Disordered" evidence="1">
    <location>
        <begin position="157"/>
        <end position="178"/>
    </location>
</feature>
<dbReference type="AlphaFoldDB" id="A0AAN9BY24"/>
<feature type="compositionally biased region" description="Basic and acidic residues" evidence="1">
    <location>
        <begin position="493"/>
        <end position="513"/>
    </location>
</feature>
<feature type="region of interest" description="Disordered" evidence="1">
    <location>
        <begin position="39"/>
        <end position="90"/>
    </location>
</feature>
<feature type="compositionally biased region" description="Polar residues" evidence="1">
    <location>
        <begin position="73"/>
        <end position="86"/>
    </location>
</feature>
<feature type="chain" id="PRO_5042945469" evidence="3">
    <location>
        <begin position="21"/>
        <end position="759"/>
    </location>
</feature>
<reference evidence="4 5" key="1">
    <citation type="submission" date="2024-02" db="EMBL/GenBank/DDBJ databases">
        <title>Chromosome-scale genome assembly of the rough periwinkle Littorina saxatilis.</title>
        <authorList>
            <person name="De Jode A."/>
            <person name="Faria R."/>
            <person name="Formenti G."/>
            <person name="Sims Y."/>
            <person name="Smith T.P."/>
            <person name="Tracey A."/>
            <person name="Wood J.M.D."/>
            <person name="Zagrodzka Z.B."/>
            <person name="Johannesson K."/>
            <person name="Butlin R.K."/>
            <person name="Leder E.H."/>
        </authorList>
    </citation>
    <scope>NUCLEOTIDE SEQUENCE [LARGE SCALE GENOMIC DNA]</scope>
    <source>
        <strain evidence="4">Snail1</strain>
        <tissue evidence="4">Muscle</tissue>
    </source>
</reference>
<evidence type="ECO:0000256" key="3">
    <source>
        <dbReference type="SAM" id="SignalP"/>
    </source>
</evidence>
<feature type="compositionally biased region" description="Acidic residues" evidence="1">
    <location>
        <begin position="533"/>
        <end position="550"/>
    </location>
</feature>
<keyword evidence="3" id="KW-0732">Signal</keyword>
<accession>A0AAN9BY24</accession>
<evidence type="ECO:0000256" key="2">
    <source>
        <dbReference type="SAM" id="Phobius"/>
    </source>
</evidence>
<feature type="compositionally biased region" description="Acidic residues" evidence="1">
    <location>
        <begin position="476"/>
        <end position="488"/>
    </location>
</feature>
<feature type="compositionally biased region" description="Acidic residues" evidence="1">
    <location>
        <begin position="514"/>
        <end position="525"/>
    </location>
</feature>
<dbReference type="EMBL" id="JBAMIC010000002">
    <property type="protein sequence ID" value="KAK7113184.1"/>
    <property type="molecule type" value="Genomic_DNA"/>
</dbReference>
<protein>
    <submittedName>
        <fullName evidence="4">Uncharacterized protein</fullName>
    </submittedName>
</protein>
<feature type="compositionally biased region" description="Low complexity" evidence="1">
    <location>
        <begin position="637"/>
        <end position="649"/>
    </location>
</feature>
<feature type="compositionally biased region" description="Polar residues" evidence="1">
    <location>
        <begin position="336"/>
        <end position="363"/>
    </location>
</feature>
<feature type="region of interest" description="Disordered" evidence="1">
    <location>
        <begin position="335"/>
        <end position="655"/>
    </location>
</feature>
<proteinExistence type="predicted"/>
<feature type="compositionally biased region" description="Basic and acidic residues" evidence="1">
    <location>
        <begin position="218"/>
        <end position="228"/>
    </location>
</feature>
<feature type="compositionally biased region" description="Basic and acidic residues" evidence="1">
    <location>
        <begin position="608"/>
        <end position="619"/>
    </location>
</feature>
<keyword evidence="5" id="KW-1185">Reference proteome</keyword>
<organism evidence="4 5">
    <name type="scientific">Littorina saxatilis</name>
    <dbReference type="NCBI Taxonomy" id="31220"/>
    <lineage>
        <taxon>Eukaryota</taxon>
        <taxon>Metazoa</taxon>
        <taxon>Spiralia</taxon>
        <taxon>Lophotrochozoa</taxon>
        <taxon>Mollusca</taxon>
        <taxon>Gastropoda</taxon>
        <taxon>Caenogastropoda</taxon>
        <taxon>Littorinimorpha</taxon>
        <taxon>Littorinoidea</taxon>
        <taxon>Littorinidae</taxon>
        <taxon>Littorina</taxon>
    </lineage>
</organism>
<feature type="compositionally biased region" description="Polar residues" evidence="1">
    <location>
        <begin position="40"/>
        <end position="57"/>
    </location>
</feature>
<feature type="compositionally biased region" description="Polar residues" evidence="1">
    <location>
        <begin position="158"/>
        <end position="177"/>
    </location>
</feature>